<keyword evidence="4 7" id="KW-0808">Transferase</keyword>
<evidence type="ECO:0000256" key="3">
    <source>
        <dbReference type="ARBA" id="ARBA00022603"/>
    </source>
</evidence>
<dbReference type="InterPro" id="IPR029063">
    <property type="entry name" value="SAM-dependent_MTases_sf"/>
</dbReference>
<evidence type="ECO:0000313" key="7">
    <source>
        <dbReference type="EMBL" id="MFD2417297.1"/>
    </source>
</evidence>
<dbReference type="RefSeq" id="WP_378264938.1">
    <property type="nucleotide sequence ID" value="NZ_JBHUKR010000007.1"/>
</dbReference>
<keyword evidence="8" id="KW-1185">Reference proteome</keyword>
<dbReference type="Gene3D" id="3.40.50.150">
    <property type="entry name" value="Vaccinia Virus protein VP39"/>
    <property type="match status" value="1"/>
</dbReference>
<name>A0ABW5FS90_9PSEU</name>
<dbReference type="GO" id="GO:0008168">
    <property type="term" value="F:methyltransferase activity"/>
    <property type="evidence" value="ECO:0007669"/>
    <property type="project" value="UniProtKB-KW"/>
</dbReference>
<accession>A0ABW5FS90</accession>
<evidence type="ECO:0000256" key="6">
    <source>
        <dbReference type="RuleBase" id="RU362030"/>
    </source>
</evidence>
<dbReference type="Pfam" id="PF04072">
    <property type="entry name" value="LCM"/>
    <property type="match status" value="1"/>
</dbReference>
<evidence type="ECO:0000313" key="8">
    <source>
        <dbReference type="Proteomes" id="UP001597417"/>
    </source>
</evidence>
<evidence type="ECO:0000256" key="4">
    <source>
        <dbReference type="ARBA" id="ARBA00022679"/>
    </source>
</evidence>
<dbReference type="NCBIfam" id="TIGR00027">
    <property type="entry name" value="mthyl_TIGR00027"/>
    <property type="match status" value="1"/>
</dbReference>
<comment type="caution">
    <text evidence="7">The sequence shown here is derived from an EMBL/GenBank/DDBJ whole genome shotgun (WGS) entry which is preliminary data.</text>
</comment>
<dbReference type="GO" id="GO:0032259">
    <property type="term" value="P:methylation"/>
    <property type="evidence" value="ECO:0007669"/>
    <property type="project" value="UniProtKB-KW"/>
</dbReference>
<dbReference type="SUPFAM" id="SSF53335">
    <property type="entry name" value="S-adenosyl-L-methionine-dependent methyltransferases"/>
    <property type="match status" value="1"/>
</dbReference>
<proteinExistence type="inferred from homology"/>
<comment type="function">
    <text evidence="1 6">Exhibits S-adenosyl-L-methionine-dependent methyltransferase activity.</text>
</comment>
<dbReference type="Proteomes" id="UP001597417">
    <property type="component" value="Unassembled WGS sequence"/>
</dbReference>
<organism evidence="7 8">
    <name type="scientific">Amycolatopsis pigmentata</name>
    <dbReference type="NCBI Taxonomy" id="450801"/>
    <lineage>
        <taxon>Bacteria</taxon>
        <taxon>Bacillati</taxon>
        <taxon>Actinomycetota</taxon>
        <taxon>Actinomycetes</taxon>
        <taxon>Pseudonocardiales</taxon>
        <taxon>Pseudonocardiaceae</taxon>
        <taxon>Amycolatopsis</taxon>
    </lineage>
</organism>
<dbReference type="PANTHER" id="PTHR43619:SF2">
    <property type="entry name" value="S-ADENOSYL-L-METHIONINE-DEPENDENT METHYLTRANSFERASES SUPERFAMILY PROTEIN"/>
    <property type="match status" value="1"/>
</dbReference>
<reference evidence="8" key="1">
    <citation type="journal article" date="2019" name="Int. J. Syst. Evol. Microbiol.">
        <title>The Global Catalogue of Microorganisms (GCM) 10K type strain sequencing project: providing services to taxonomists for standard genome sequencing and annotation.</title>
        <authorList>
            <consortium name="The Broad Institute Genomics Platform"/>
            <consortium name="The Broad Institute Genome Sequencing Center for Infectious Disease"/>
            <person name="Wu L."/>
            <person name="Ma J."/>
        </authorList>
    </citation>
    <scope>NUCLEOTIDE SEQUENCE [LARGE SCALE GENOMIC DNA]</scope>
    <source>
        <strain evidence="8">CGMCC 4.7645</strain>
    </source>
</reference>
<gene>
    <name evidence="7" type="ORF">ACFSXZ_13285</name>
</gene>
<sequence>MTDHDQEGIGQGVGLTALQVAAARAVHADQERPLVDDRFAAAFVRAAHRARPMPSSLHEARTRFADEPVWLDSSTYIGVRTRFFDDYFARATAAGVRQAVILAAGLDARAMRLRWPPNTTVYEIDHPGVLEFKDTVLDQAVPSCDRRVVPVDLRDDWSKALLETGFAPREPTAWLAEGLLPYLPPDAQRELFTTVGRLSGPGSWWAIEHTRNLADLLDSPEFDEVARDTDMDARPLLHADDRTSAVESLRASGWTTTVQPATGVARDYGQEIGPLVRRLVELSEFVVAHRV</sequence>
<dbReference type="EMBL" id="JBHUKR010000007">
    <property type="protein sequence ID" value="MFD2417297.1"/>
    <property type="molecule type" value="Genomic_DNA"/>
</dbReference>
<dbReference type="InterPro" id="IPR011610">
    <property type="entry name" value="SAM_mthyl_Trfase_ML2640-like"/>
</dbReference>
<evidence type="ECO:0000256" key="5">
    <source>
        <dbReference type="ARBA" id="ARBA00022691"/>
    </source>
</evidence>
<keyword evidence="3 6" id="KW-0489">Methyltransferase</keyword>
<evidence type="ECO:0000256" key="1">
    <source>
        <dbReference type="ARBA" id="ARBA00003907"/>
    </source>
</evidence>
<comment type="similarity">
    <text evidence="2 6">Belongs to the UPF0677 family.</text>
</comment>
<dbReference type="InterPro" id="IPR007213">
    <property type="entry name" value="Ppm1/Ppm2/Tcmp"/>
</dbReference>
<dbReference type="EC" id="2.1.1.-" evidence="6"/>
<dbReference type="PANTHER" id="PTHR43619">
    <property type="entry name" value="S-ADENOSYL-L-METHIONINE-DEPENDENT METHYLTRANSFERASE YKTD-RELATED"/>
    <property type="match status" value="1"/>
</dbReference>
<protein>
    <recommendedName>
        <fullName evidence="6">S-adenosyl-L-methionine-dependent methyltransferase</fullName>
        <ecNumber evidence="6">2.1.1.-</ecNumber>
    </recommendedName>
</protein>
<keyword evidence="5 6" id="KW-0949">S-adenosyl-L-methionine</keyword>
<evidence type="ECO:0000256" key="2">
    <source>
        <dbReference type="ARBA" id="ARBA00008138"/>
    </source>
</evidence>